<keyword evidence="7" id="KW-0805">Transcription regulation</keyword>
<feature type="compositionally biased region" description="Basic and acidic residues" evidence="11">
    <location>
        <begin position="328"/>
        <end position="343"/>
    </location>
</feature>
<evidence type="ECO:0000256" key="6">
    <source>
        <dbReference type="ARBA" id="ARBA00022853"/>
    </source>
</evidence>
<evidence type="ECO:0000256" key="1">
    <source>
        <dbReference type="ARBA" id="ARBA00004123"/>
    </source>
</evidence>
<evidence type="ECO:0000256" key="7">
    <source>
        <dbReference type="ARBA" id="ARBA00023015"/>
    </source>
</evidence>
<keyword evidence="5" id="KW-0378">Hydrolase</keyword>
<accession>A0A4Z2GJ59</accession>
<organism evidence="13 14">
    <name type="scientific">Liparis tanakae</name>
    <name type="common">Tanaka's snailfish</name>
    <dbReference type="NCBI Taxonomy" id="230148"/>
    <lineage>
        <taxon>Eukaryota</taxon>
        <taxon>Metazoa</taxon>
        <taxon>Chordata</taxon>
        <taxon>Craniata</taxon>
        <taxon>Vertebrata</taxon>
        <taxon>Euteleostomi</taxon>
        <taxon>Actinopterygii</taxon>
        <taxon>Neopterygii</taxon>
        <taxon>Teleostei</taxon>
        <taxon>Neoteleostei</taxon>
        <taxon>Acanthomorphata</taxon>
        <taxon>Eupercaria</taxon>
        <taxon>Perciformes</taxon>
        <taxon>Cottioidei</taxon>
        <taxon>Cottales</taxon>
        <taxon>Liparidae</taxon>
        <taxon>Liparis</taxon>
    </lineage>
</organism>
<feature type="compositionally biased region" description="Basic and acidic residues" evidence="11">
    <location>
        <begin position="11"/>
        <end position="21"/>
    </location>
</feature>
<keyword evidence="9" id="KW-0539">Nucleus</keyword>
<feature type="compositionally biased region" description="Basic and acidic residues" evidence="11">
    <location>
        <begin position="28"/>
        <end position="45"/>
    </location>
</feature>
<comment type="subcellular location">
    <subcellularLocation>
        <location evidence="1">Nucleus</location>
    </subcellularLocation>
</comment>
<dbReference type="PANTHER" id="PTHR45364:SF13">
    <property type="entry name" value="HISTONE DEACETYLASE"/>
    <property type="match status" value="1"/>
</dbReference>
<feature type="region of interest" description="Disordered" evidence="11">
    <location>
        <begin position="302"/>
        <end position="343"/>
    </location>
</feature>
<dbReference type="Proteomes" id="UP000314294">
    <property type="component" value="Unassembled WGS sequence"/>
</dbReference>
<gene>
    <name evidence="13" type="primary">HDAC4_7</name>
    <name evidence="13" type="ORF">EYF80_036916</name>
</gene>
<protein>
    <recommendedName>
        <fullName evidence="3">histone deacetylase</fullName>
        <ecNumber evidence="3">3.5.1.98</ecNumber>
    </recommendedName>
</protein>
<dbReference type="AlphaFoldDB" id="A0A4Z2GJ59"/>
<sequence>MSLGELEGELEGGREREREWEGTGGAEGGREGEWQPEGRAKNISESKRREAIEWETRRVGLLCARVDVSSAVQPMQVPPTTTAILPMDLRVVDHHPHHHHHHLHHHQQQQPTFGMGPQPHPTAPVSAACPGSVINQPEQQLQQELVTLKHKQQLQRQLLIAEFQRQHEQLSRQHEVQLQEHVKHQQDLLALKHQQELLEHQRKMEQQRLEQEMEKQQREHKLLQLKNKERGQESAVASTEVKMRLQEFVLNKKKALAQRSLNHCLPSDPRFWYGKTQHSSLDQSSPPQNALSAYTHPMLGTYDSKDDFPLRKTASEPNLKLRSRLKQKVTERRSSPLLRRKDGAITTAKKRSLDVAGERPCCCGTPKLYFDE</sequence>
<dbReference type="EMBL" id="SRLO01000533">
    <property type="protein sequence ID" value="TNN52903.1"/>
    <property type="molecule type" value="Genomic_DNA"/>
</dbReference>
<evidence type="ECO:0000256" key="3">
    <source>
        <dbReference type="ARBA" id="ARBA00012111"/>
    </source>
</evidence>
<keyword evidence="4" id="KW-0678">Repressor</keyword>
<dbReference type="PANTHER" id="PTHR45364">
    <property type="entry name" value="HISTONE DEACETYLASE 9-RELATED"/>
    <property type="match status" value="1"/>
</dbReference>
<evidence type="ECO:0000259" key="12">
    <source>
        <dbReference type="Pfam" id="PF12203"/>
    </source>
</evidence>
<dbReference type="Pfam" id="PF12203">
    <property type="entry name" value="HDAC4_Gln"/>
    <property type="match status" value="1"/>
</dbReference>
<name>A0A4Z2GJ59_9TELE</name>
<dbReference type="InterPro" id="IPR024643">
    <property type="entry name" value="Hist_deacetylase_Gln_rich_N"/>
</dbReference>
<evidence type="ECO:0000256" key="2">
    <source>
        <dbReference type="ARBA" id="ARBA00007738"/>
    </source>
</evidence>
<evidence type="ECO:0000256" key="8">
    <source>
        <dbReference type="ARBA" id="ARBA00023163"/>
    </source>
</evidence>
<evidence type="ECO:0000313" key="14">
    <source>
        <dbReference type="Proteomes" id="UP000314294"/>
    </source>
</evidence>
<evidence type="ECO:0000256" key="10">
    <source>
        <dbReference type="SAM" id="Coils"/>
    </source>
</evidence>
<feature type="compositionally biased region" description="Basic and acidic residues" evidence="11">
    <location>
        <begin position="303"/>
        <end position="314"/>
    </location>
</feature>
<dbReference type="CDD" id="cd10162">
    <property type="entry name" value="ClassIIa_HDAC4_Gln-rich-N"/>
    <property type="match status" value="1"/>
</dbReference>
<proteinExistence type="inferred from homology"/>
<dbReference type="Gene3D" id="6.10.250.1550">
    <property type="match status" value="1"/>
</dbReference>
<evidence type="ECO:0000256" key="4">
    <source>
        <dbReference type="ARBA" id="ARBA00022491"/>
    </source>
</evidence>
<feature type="coiled-coil region" evidence="10">
    <location>
        <begin position="160"/>
        <end position="226"/>
    </location>
</feature>
<comment type="similarity">
    <text evidence="2">Belongs to the histone deacetylase family. HD type 2 subfamily.</text>
</comment>
<comment type="caution">
    <text evidence="13">The sequence shown here is derived from an EMBL/GenBank/DDBJ whole genome shotgun (WGS) entry which is preliminary data.</text>
</comment>
<keyword evidence="14" id="KW-1185">Reference proteome</keyword>
<keyword evidence="8" id="KW-0804">Transcription</keyword>
<feature type="domain" description="Histone deacetylase glutamine rich N-terminal" evidence="12">
    <location>
        <begin position="138"/>
        <end position="222"/>
    </location>
</feature>
<evidence type="ECO:0000256" key="9">
    <source>
        <dbReference type="ARBA" id="ARBA00023242"/>
    </source>
</evidence>
<evidence type="ECO:0000256" key="11">
    <source>
        <dbReference type="SAM" id="MobiDB-lite"/>
    </source>
</evidence>
<feature type="region of interest" description="Disordered" evidence="11">
    <location>
        <begin position="1"/>
        <end position="45"/>
    </location>
</feature>
<dbReference type="EC" id="3.5.1.98" evidence="3"/>
<evidence type="ECO:0000256" key="5">
    <source>
        <dbReference type="ARBA" id="ARBA00022801"/>
    </source>
</evidence>
<dbReference type="GO" id="GO:0005634">
    <property type="term" value="C:nucleus"/>
    <property type="evidence" value="ECO:0007669"/>
    <property type="project" value="UniProtKB-SubCell"/>
</dbReference>
<keyword evidence="10" id="KW-0175">Coiled coil</keyword>
<feature type="compositionally biased region" description="Acidic residues" evidence="11">
    <location>
        <begin position="1"/>
        <end position="10"/>
    </location>
</feature>
<keyword evidence="6" id="KW-0156">Chromatin regulator</keyword>
<dbReference type="OrthoDB" id="424012at2759"/>
<dbReference type="GO" id="GO:0141221">
    <property type="term" value="F:histone deacetylase activity, hydrolytic mechanism"/>
    <property type="evidence" value="ECO:0007669"/>
    <property type="project" value="UniProtKB-EC"/>
</dbReference>
<evidence type="ECO:0000313" key="13">
    <source>
        <dbReference type="EMBL" id="TNN52903.1"/>
    </source>
</evidence>
<reference evidence="13 14" key="1">
    <citation type="submission" date="2019-03" db="EMBL/GenBank/DDBJ databases">
        <title>First draft genome of Liparis tanakae, snailfish: a comprehensive survey of snailfish specific genes.</title>
        <authorList>
            <person name="Kim W."/>
            <person name="Song I."/>
            <person name="Jeong J.-H."/>
            <person name="Kim D."/>
            <person name="Kim S."/>
            <person name="Ryu S."/>
            <person name="Song J.Y."/>
            <person name="Lee S.K."/>
        </authorList>
    </citation>
    <scope>NUCLEOTIDE SEQUENCE [LARGE SCALE GENOMIC DNA]</scope>
    <source>
        <tissue evidence="13">Muscle</tissue>
    </source>
</reference>